<keyword evidence="2" id="KW-0472">Membrane</keyword>
<protein>
    <submittedName>
        <fullName evidence="3">Uncharacterized protein</fullName>
    </submittedName>
</protein>
<accession>A0ABU0EL95</accession>
<feature type="region of interest" description="Disordered" evidence="1">
    <location>
        <begin position="1"/>
        <end position="35"/>
    </location>
</feature>
<feature type="transmembrane region" description="Helical" evidence="2">
    <location>
        <begin position="112"/>
        <end position="135"/>
    </location>
</feature>
<comment type="caution">
    <text evidence="3">The sequence shown here is derived from an EMBL/GenBank/DDBJ whole genome shotgun (WGS) entry which is preliminary data.</text>
</comment>
<gene>
    <name evidence="3" type="ORF">J2X26_004191</name>
</gene>
<dbReference type="Proteomes" id="UP001239626">
    <property type="component" value="Unassembled WGS sequence"/>
</dbReference>
<dbReference type="RefSeq" id="WP_307494641.1">
    <property type="nucleotide sequence ID" value="NZ_JAUSVB010000007.1"/>
</dbReference>
<keyword evidence="2" id="KW-1133">Transmembrane helix</keyword>
<sequence>MSIPTPPPERQSAYPHQTPTPSPAPPPPADPTVVYPAALQPAPVQPVQPVQPVPVAPARPADPSVDAGRFWAGVVATALVAALVGLVGVVIVDQILGFELAVQDVFGVDSTGAAYVVGAAVIAVLAGGLLHLLVLTTPKPKAFFGWIMFLGTLTAALLPLTWTDVLESSISAGLVNALIGIAIWSLLLGVLSRTLRPGTTPID</sequence>
<feature type="transmembrane region" description="Helical" evidence="2">
    <location>
        <begin position="168"/>
        <end position="191"/>
    </location>
</feature>
<evidence type="ECO:0000313" key="4">
    <source>
        <dbReference type="Proteomes" id="UP001239626"/>
    </source>
</evidence>
<proteinExistence type="predicted"/>
<feature type="compositionally biased region" description="Pro residues" evidence="1">
    <location>
        <begin position="18"/>
        <end position="30"/>
    </location>
</feature>
<feature type="transmembrane region" description="Helical" evidence="2">
    <location>
        <begin position="70"/>
        <end position="92"/>
    </location>
</feature>
<organism evidence="3 4">
    <name type="scientific">Cellulomonas humilata</name>
    <dbReference type="NCBI Taxonomy" id="144055"/>
    <lineage>
        <taxon>Bacteria</taxon>
        <taxon>Bacillati</taxon>
        <taxon>Actinomycetota</taxon>
        <taxon>Actinomycetes</taxon>
        <taxon>Micrococcales</taxon>
        <taxon>Cellulomonadaceae</taxon>
        <taxon>Cellulomonas</taxon>
    </lineage>
</organism>
<reference evidence="3 4" key="1">
    <citation type="submission" date="2023-07" db="EMBL/GenBank/DDBJ databases">
        <title>Sorghum-associated microbial communities from plants grown in Nebraska, USA.</title>
        <authorList>
            <person name="Schachtman D."/>
        </authorList>
    </citation>
    <scope>NUCLEOTIDE SEQUENCE [LARGE SCALE GENOMIC DNA]</scope>
    <source>
        <strain evidence="3 4">BE332</strain>
    </source>
</reference>
<evidence type="ECO:0000256" key="1">
    <source>
        <dbReference type="SAM" id="MobiDB-lite"/>
    </source>
</evidence>
<keyword evidence="2" id="KW-0812">Transmembrane</keyword>
<dbReference type="EMBL" id="JAUSVB010000007">
    <property type="protein sequence ID" value="MDQ0375848.1"/>
    <property type="molecule type" value="Genomic_DNA"/>
</dbReference>
<keyword evidence="4" id="KW-1185">Reference proteome</keyword>
<name>A0ABU0EL95_9CELL</name>
<feature type="transmembrane region" description="Helical" evidence="2">
    <location>
        <begin position="142"/>
        <end position="162"/>
    </location>
</feature>
<evidence type="ECO:0000256" key="2">
    <source>
        <dbReference type="SAM" id="Phobius"/>
    </source>
</evidence>
<evidence type="ECO:0000313" key="3">
    <source>
        <dbReference type="EMBL" id="MDQ0375848.1"/>
    </source>
</evidence>